<sequence>MRVPNHIADTIRTRLADQNQGTTAVVPPTTENSASPRPAFGFNSPFAASPPRPRSRTPWIRIADLPSLERLFARRYVASETTSLRRVNPDRLPPDVHRRIQREARSWGDHFFDDRETAAWLAIGVLDPQTAAQCRAAGISTDMLLLPFRIPGKAQHEGKLTLKQALDCQAASVEEIRMELVRTGVLPGHAQAS</sequence>
<comment type="caution">
    <text evidence="2">The sequence shown here is derived from an EMBL/GenBank/DDBJ whole genome shotgun (WGS) entry which is preliminary data.</text>
</comment>
<protein>
    <submittedName>
        <fullName evidence="2">Uncharacterized protein</fullName>
    </submittedName>
</protein>
<feature type="compositionally biased region" description="Polar residues" evidence="1">
    <location>
        <begin position="18"/>
        <end position="35"/>
    </location>
</feature>
<dbReference type="EMBL" id="JAVREY010000056">
    <property type="protein sequence ID" value="MDT0467590.1"/>
    <property type="molecule type" value="Genomic_DNA"/>
</dbReference>
<evidence type="ECO:0000256" key="1">
    <source>
        <dbReference type="SAM" id="MobiDB-lite"/>
    </source>
</evidence>
<accession>A0ABU2U3C2</accession>
<dbReference type="Proteomes" id="UP001183809">
    <property type="component" value="Unassembled WGS sequence"/>
</dbReference>
<organism evidence="2 3">
    <name type="scientific">Streptomyces gibsoniae</name>
    <dbReference type="NCBI Taxonomy" id="3075529"/>
    <lineage>
        <taxon>Bacteria</taxon>
        <taxon>Bacillati</taxon>
        <taxon>Actinomycetota</taxon>
        <taxon>Actinomycetes</taxon>
        <taxon>Kitasatosporales</taxon>
        <taxon>Streptomycetaceae</taxon>
        <taxon>Streptomyces</taxon>
    </lineage>
</organism>
<evidence type="ECO:0000313" key="2">
    <source>
        <dbReference type="EMBL" id="MDT0467590.1"/>
    </source>
</evidence>
<gene>
    <name evidence="2" type="ORF">RM764_32130</name>
</gene>
<reference evidence="3" key="1">
    <citation type="submission" date="2023-07" db="EMBL/GenBank/DDBJ databases">
        <title>30 novel species of actinomycetes from the DSMZ collection.</title>
        <authorList>
            <person name="Nouioui I."/>
        </authorList>
    </citation>
    <scope>NUCLEOTIDE SEQUENCE [LARGE SCALE GENOMIC DNA]</scope>
    <source>
        <strain evidence="3">DSM 41699</strain>
    </source>
</reference>
<keyword evidence="3" id="KW-1185">Reference proteome</keyword>
<proteinExistence type="predicted"/>
<evidence type="ECO:0000313" key="3">
    <source>
        <dbReference type="Proteomes" id="UP001183809"/>
    </source>
</evidence>
<dbReference type="RefSeq" id="WP_311699050.1">
    <property type="nucleotide sequence ID" value="NZ_JAVREY010000056.1"/>
</dbReference>
<feature type="region of interest" description="Disordered" evidence="1">
    <location>
        <begin position="18"/>
        <end position="55"/>
    </location>
</feature>
<name>A0ABU2U3C2_9ACTN</name>